<keyword evidence="2" id="KW-0012">Acyltransferase</keyword>
<dbReference type="SUPFAM" id="SSF55729">
    <property type="entry name" value="Acyl-CoA N-acyltransferases (Nat)"/>
    <property type="match status" value="1"/>
</dbReference>
<gene>
    <name evidence="4" type="ORF">Psi01_08080</name>
</gene>
<dbReference type="InterPro" id="IPR050832">
    <property type="entry name" value="Bact_Acetyltransf"/>
</dbReference>
<evidence type="ECO:0000256" key="1">
    <source>
        <dbReference type="ARBA" id="ARBA00022679"/>
    </source>
</evidence>
<name>A0A8J3SIA0_9ACTN</name>
<dbReference type="PANTHER" id="PTHR43877:SF2">
    <property type="entry name" value="AMINOALKYLPHOSPHONATE N-ACETYLTRANSFERASE-RELATED"/>
    <property type="match status" value="1"/>
</dbReference>
<evidence type="ECO:0000259" key="3">
    <source>
        <dbReference type="PROSITE" id="PS51186"/>
    </source>
</evidence>
<keyword evidence="1" id="KW-0808">Transferase</keyword>
<dbReference type="Gene3D" id="3.40.630.30">
    <property type="match status" value="1"/>
</dbReference>
<protein>
    <recommendedName>
        <fullName evidence="3">N-acetyltransferase domain-containing protein</fullName>
    </recommendedName>
</protein>
<comment type="caution">
    <text evidence="4">The sequence shown here is derived from an EMBL/GenBank/DDBJ whole genome shotgun (WGS) entry which is preliminary data.</text>
</comment>
<dbReference type="Proteomes" id="UP000619788">
    <property type="component" value="Unassembled WGS sequence"/>
</dbReference>
<feature type="domain" description="N-acetyltransferase" evidence="3">
    <location>
        <begin position="20"/>
        <end position="176"/>
    </location>
</feature>
<dbReference type="PANTHER" id="PTHR43877">
    <property type="entry name" value="AMINOALKYLPHOSPHONATE N-ACETYLTRANSFERASE-RELATED-RELATED"/>
    <property type="match status" value="1"/>
</dbReference>
<dbReference type="InterPro" id="IPR000182">
    <property type="entry name" value="GNAT_dom"/>
</dbReference>
<dbReference type="RefSeq" id="WP_204062541.1">
    <property type="nucleotide sequence ID" value="NZ_BOOJ01000008.1"/>
</dbReference>
<dbReference type="EMBL" id="BOOJ01000008">
    <property type="protein sequence ID" value="GIH90178.1"/>
    <property type="molecule type" value="Genomic_DNA"/>
</dbReference>
<keyword evidence="5" id="KW-1185">Reference proteome</keyword>
<evidence type="ECO:0000313" key="5">
    <source>
        <dbReference type="Proteomes" id="UP000619788"/>
    </source>
</evidence>
<dbReference type="CDD" id="cd04301">
    <property type="entry name" value="NAT_SF"/>
    <property type="match status" value="1"/>
</dbReference>
<evidence type="ECO:0000313" key="4">
    <source>
        <dbReference type="EMBL" id="GIH90178.1"/>
    </source>
</evidence>
<evidence type="ECO:0000256" key="2">
    <source>
        <dbReference type="ARBA" id="ARBA00023315"/>
    </source>
</evidence>
<dbReference type="AlphaFoldDB" id="A0A8J3SIA0"/>
<dbReference type="InterPro" id="IPR016181">
    <property type="entry name" value="Acyl_CoA_acyltransferase"/>
</dbReference>
<organism evidence="4 5">
    <name type="scientific">Planobispora siamensis</name>
    <dbReference type="NCBI Taxonomy" id="936338"/>
    <lineage>
        <taxon>Bacteria</taxon>
        <taxon>Bacillati</taxon>
        <taxon>Actinomycetota</taxon>
        <taxon>Actinomycetes</taxon>
        <taxon>Streptosporangiales</taxon>
        <taxon>Streptosporangiaceae</taxon>
        <taxon>Planobispora</taxon>
    </lineage>
</organism>
<dbReference type="Pfam" id="PF00583">
    <property type="entry name" value="Acetyltransf_1"/>
    <property type="match status" value="1"/>
</dbReference>
<accession>A0A8J3SIA0</accession>
<proteinExistence type="predicted"/>
<sequence>MARIEQLGGPPARAEAVTGEILREYLVWCGERLAADHGVVFDDTEATVAAHHREFTRELPHLLGPRGRLLVARTDSGVVGVGALKPVDSAVAEIKRMYVRPQARGRGIGRAILERLLADARTIGYRAARLETATFMREAHALYRSLGFRDRPIFDRTEAGLSGLDAFMLFMELRLDRAARHRPADVSRTDT</sequence>
<dbReference type="GO" id="GO:0016747">
    <property type="term" value="F:acyltransferase activity, transferring groups other than amino-acyl groups"/>
    <property type="evidence" value="ECO:0007669"/>
    <property type="project" value="InterPro"/>
</dbReference>
<dbReference type="PROSITE" id="PS51186">
    <property type="entry name" value="GNAT"/>
    <property type="match status" value="1"/>
</dbReference>
<reference evidence="4 5" key="1">
    <citation type="submission" date="2021-01" db="EMBL/GenBank/DDBJ databases">
        <title>Whole genome shotgun sequence of Planobispora siamensis NBRC 107568.</title>
        <authorList>
            <person name="Komaki H."/>
            <person name="Tamura T."/>
        </authorList>
    </citation>
    <scope>NUCLEOTIDE SEQUENCE [LARGE SCALE GENOMIC DNA]</scope>
    <source>
        <strain evidence="4 5">NBRC 107568</strain>
    </source>
</reference>